<proteinExistence type="predicted"/>
<name>A0A8X6NUT9_NEPPI</name>
<keyword evidence="2" id="KW-1185">Reference proteome</keyword>
<sequence length="81" mass="9636">MDFYFAGKRKRIEGDVPGRWEERKEIGKGDVPGTVEVIAVKRMIEKFQVIALRPAKRLSYEVNDLYDLLLDTFRTYYHQRL</sequence>
<dbReference type="AlphaFoldDB" id="A0A8X6NUT9"/>
<evidence type="ECO:0000313" key="2">
    <source>
        <dbReference type="Proteomes" id="UP000887013"/>
    </source>
</evidence>
<dbReference type="EMBL" id="BMAW01061828">
    <property type="protein sequence ID" value="GFT33028.1"/>
    <property type="molecule type" value="Genomic_DNA"/>
</dbReference>
<gene>
    <name evidence="1" type="ORF">NPIL_219371</name>
</gene>
<dbReference type="Proteomes" id="UP000887013">
    <property type="component" value="Unassembled WGS sequence"/>
</dbReference>
<comment type="caution">
    <text evidence="1">The sequence shown here is derived from an EMBL/GenBank/DDBJ whole genome shotgun (WGS) entry which is preliminary data.</text>
</comment>
<organism evidence="1 2">
    <name type="scientific">Nephila pilipes</name>
    <name type="common">Giant wood spider</name>
    <name type="synonym">Nephila maculata</name>
    <dbReference type="NCBI Taxonomy" id="299642"/>
    <lineage>
        <taxon>Eukaryota</taxon>
        <taxon>Metazoa</taxon>
        <taxon>Ecdysozoa</taxon>
        <taxon>Arthropoda</taxon>
        <taxon>Chelicerata</taxon>
        <taxon>Arachnida</taxon>
        <taxon>Araneae</taxon>
        <taxon>Araneomorphae</taxon>
        <taxon>Entelegynae</taxon>
        <taxon>Araneoidea</taxon>
        <taxon>Nephilidae</taxon>
        <taxon>Nephila</taxon>
    </lineage>
</organism>
<protein>
    <submittedName>
        <fullName evidence="1">Uncharacterized protein</fullName>
    </submittedName>
</protein>
<reference evidence="1" key="1">
    <citation type="submission" date="2020-08" db="EMBL/GenBank/DDBJ databases">
        <title>Multicomponent nature underlies the extraordinary mechanical properties of spider dragline silk.</title>
        <authorList>
            <person name="Kono N."/>
            <person name="Nakamura H."/>
            <person name="Mori M."/>
            <person name="Yoshida Y."/>
            <person name="Ohtoshi R."/>
            <person name="Malay A.D."/>
            <person name="Moran D.A.P."/>
            <person name="Tomita M."/>
            <person name="Numata K."/>
            <person name="Arakawa K."/>
        </authorList>
    </citation>
    <scope>NUCLEOTIDE SEQUENCE</scope>
</reference>
<evidence type="ECO:0000313" key="1">
    <source>
        <dbReference type="EMBL" id="GFT33028.1"/>
    </source>
</evidence>
<accession>A0A8X6NUT9</accession>